<evidence type="ECO:0000313" key="3">
    <source>
        <dbReference type="EMBL" id="RCV15277.1"/>
    </source>
</evidence>
<organism evidence="3">
    <name type="scientific">Setaria italica</name>
    <name type="common">Foxtail millet</name>
    <name type="synonym">Panicum italicum</name>
    <dbReference type="NCBI Taxonomy" id="4555"/>
    <lineage>
        <taxon>Eukaryota</taxon>
        <taxon>Viridiplantae</taxon>
        <taxon>Streptophyta</taxon>
        <taxon>Embryophyta</taxon>
        <taxon>Tracheophyta</taxon>
        <taxon>Spermatophyta</taxon>
        <taxon>Magnoliopsida</taxon>
        <taxon>Liliopsida</taxon>
        <taxon>Poales</taxon>
        <taxon>Poaceae</taxon>
        <taxon>PACMAD clade</taxon>
        <taxon>Panicoideae</taxon>
        <taxon>Panicodae</taxon>
        <taxon>Paniceae</taxon>
        <taxon>Cenchrinae</taxon>
        <taxon>Setaria</taxon>
    </lineage>
</organism>
<proteinExistence type="predicted"/>
<reference evidence="3" key="2">
    <citation type="submission" date="2015-07" db="EMBL/GenBank/DDBJ databases">
        <authorList>
            <person name="Noorani M."/>
        </authorList>
    </citation>
    <scope>NUCLEOTIDE SEQUENCE</scope>
    <source>
        <strain evidence="3">Yugu1</strain>
    </source>
</reference>
<reference evidence="3" key="1">
    <citation type="journal article" date="2012" name="Nat. Biotechnol.">
        <title>Reference genome sequence of the model plant Setaria.</title>
        <authorList>
            <person name="Bennetzen J.L."/>
            <person name="Schmutz J."/>
            <person name="Wang H."/>
            <person name="Percifield R."/>
            <person name="Hawkins J."/>
            <person name="Pontaroli A.C."/>
            <person name="Estep M."/>
            <person name="Feng L."/>
            <person name="Vaughn J.N."/>
            <person name="Grimwood J."/>
            <person name="Jenkins J."/>
            <person name="Barry K."/>
            <person name="Lindquist E."/>
            <person name="Hellsten U."/>
            <person name="Deshpande S."/>
            <person name="Wang X."/>
            <person name="Wu X."/>
            <person name="Mitros T."/>
            <person name="Triplett J."/>
            <person name="Yang X."/>
            <person name="Ye C.Y."/>
            <person name="Mauro-Herrera M."/>
            <person name="Wang L."/>
            <person name="Li P."/>
            <person name="Sharma M."/>
            <person name="Sharma R."/>
            <person name="Ronald P.C."/>
            <person name="Panaud O."/>
            <person name="Kellogg E.A."/>
            <person name="Brutnell T.P."/>
            <person name="Doust A.N."/>
            <person name="Tuskan G.A."/>
            <person name="Rokhsar D."/>
            <person name="Devos K.M."/>
        </authorList>
    </citation>
    <scope>NUCLEOTIDE SEQUENCE [LARGE SCALE GENOMIC DNA]</scope>
    <source>
        <strain evidence="3">Yugu1</strain>
    </source>
</reference>
<dbReference type="EMBL" id="CM003530">
    <property type="protein sequence ID" value="RCV15277.1"/>
    <property type="molecule type" value="Genomic_DNA"/>
</dbReference>
<feature type="region of interest" description="Disordered" evidence="1">
    <location>
        <begin position="30"/>
        <end position="51"/>
    </location>
</feature>
<keyword evidence="2" id="KW-0812">Transmembrane</keyword>
<keyword evidence="2" id="KW-0472">Membrane</keyword>
<sequence>MGVEVLRPLRLCASLCRVAPRTRPPRGTCPGACGNRAAYGPTSQRPGPRRALLPLSLSSPVRPCPGGSAHDVSHWLMGTGANRAPLVSLLVYEECGGCGPQGRLPTRTAQSNGYLSPTKQKNKILFETKMLLLRVLVFFFWCFFSHPFAVSWTLDGQKSESPKLK</sequence>
<name>A0A368QBB1_SETIT</name>
<evidence type="ECO:0000256" key="1">
    <source>
        <dbReference type="SAM" id="MobiDB-lite"/>
    </source>
</evidence>
<accession>A0A368QBB1</accession>
<protein>
    <submittedName>
        <fullName evidence="3">Uncharacterized protein</fullName>
    </submittedName>
</protein>
<feature type="transmembrane region" description="Helical" evidence="2">
    <location>
        <begin position="131"/>
        <end position="154"/>
    </location>
</feature>
<dbReference type="AlphaFoldDB" id="A0A368QBB1"/>
<keyword evidence="2" id="KW-1133">Transmembrane helix</keyword>
<gene>
    <name evidence="3" type="ORF">SETIT_3G045300v2</name>
</gene>
<evidence type="ECO:0000256" key="2">
    <source>
        <dbReference type="SAM" id="Phobius"/>
    </source>
</evidence>